<dbReference type="AlphaFoldDB" id="A0A6V8L4L2"/>
<organism evidence="1 2">
    <name type="scientific">Phytohabitans rumicis</name>
    <dbReference type="NCBI Taxonomy" id="1076125"/>
    <lineage>
        <taxon>Bacteria</taxon>
        <taxon>Bacillati</taxon>
        <taxon>Actinomycetota</taxon>
        <taxon>Actinomycetes</taxon>
        <taxon>Micromonosporales</taxon>
        <taxon>Micromonosporaceae</taxon>
    </lineage>
</organism>
<dbReference type="RefSeq" id="WP_173079144.1">
    <property type="nucleotide sequence ID" value="NZ_BAABJB010000078.1"/>
</dbReference>
<comment type="caution">
    <text evidence="1">The sequence shown here is derived from an EMBL/GenBank/DDBJ whole genome shotgun (WGS) entry which is preliminary data.</text>
</comment>
<gene>
    <name evidence="1" type="ORF">Prum_058440</name>
</gene>
<keyword evidence="2" id="KW-1185">Reference proteome</keyword>
<dbReference type="EMBL" id="BLPG01000001">
    <property type="protein sequence ID" value="GFJ92202.1"/>
    <property type="molecule type" value="Genomic_DNA"/>
</dbReference>
<sequence length="65" mass="7058">MAHEFELPLVMDHAGERSCCRQDNHAVLTNAEHPRSIGCKAAVACGVDGSSDRLARPHTIILPHD</sequence>
<evidence type="ECO:0000313" key="2">
    <source>
        <dbReference type="Proteomes" id="UP000482960"/>
    </source>
</evidence>
<dbReference type="Proteomes" id="UP000482960">
    <property type="component" value="Unassembled WGS sequence"/>
</dbReference>
<protein>
    <submittedName>
        <fullName evidence="1">Uncharacterized protein</fullName>
    </submittedName>
</protein>
<accession>A0A6V8L4L2</accession>
<reference evidence="1 2" key="1">
    <citation type="submission" date="2020-03" db="EMBL/GenBank/DDBJ databases">
        <title>Whole genome shotgun sequence of Phytohabitans rumicis NBRC 108638.</title>
        <authorList>
            <person name="Komaki H."/>
            <person name="Tamura T."/>
        </authorList>
    </citation>
    <scope>NUCLEOTIDE SEQUENCE [LARGE SCALE GENOMIC DNA]</scope>
    <source>
        <strain evidence="1 2">NBRC 108638</strain>
    </source>
</reference>
<evidence type="ECO:0000313" key="1">
    <source>
        <dbReference type="EMBL" id="GFJ92202.1"/>
    </source>
</evidence>
<name>A0A6V8L4L2_9ACTN</name>
<reference evidence="1 2" key="2">
    <citation type="submission" date="2020-03" db="EMBL/GenBank/DDBJ databases">
        <authorList>
            <person name="Ichikawa N."/>
            <person name="Kimura A."/>
            <person name="Kitahashi Y."/>
            <person name="Uohara A."/>
        </authorList>
    </citation>
    <scope>NUCLEOTIDE SEQUENCE [LARGE SCALE GENOMIC DNA]</scope>
    <source>
        <strain evidence="1 2">NBRC 108638</strain>
    </source>
</reference>
<proteinExistence type="predicted"/>